<dbReference type="PANTHER" id="PTHR43157:SF31">
    <property type="entry name" value="PHOSPHATIDYLINOSITOL-GLYCAN BIOSYNTHESIS CLASS F PROTEIN"/>
    <property type="match status" value="1"/>
</dbReference>
<evidence type="ECO:0000313" key="4">
    <source>
        <dbReference type="Proteomes" id="UP001153954"/>
    </source>
</evidence>
<name>A0AAU9V0T8_EUPED</name>
<dbReference type="Proteomes" id="UP001153954">
    <property type="component" value="Unassembled WGS sequence"/>
</dbReference>
<dbReference type="PRINTS" id="PR00080">
    <property type="entry name" value="SDRFAMILY"/>
</dbReference>
<comment type="similarity">
    <text evidence="2">Belongs to the short-chain dehydrogenases/reductases (SDR) family.</text>
</comment>
<sequence>MIIVIVLLLFSLVVLMLWTYCQLYNGICKFSGHLVGKVVIVTGANTGIGFETAKDLAQRGALVIAACRNVEKGKSAVNQIMKLSRNNDIHFIQLDLATFASIKKFVEEVMGMVSRVDILINNAGVYTTTNDKTEDGFLIGMQVNYLGPFLLTSLLLPILRESTPSRIINVSSMLYRFGRINFDNFENMRSFNTFTVYSSAKLFTTLMTIELDRQLQGSAQTTIYLSVSPDVEYKSGCYFKDCRVANLKSKAQNSVAAKKLWDISERLVKIR</sequence>
<accession>A0AAU9V0T8</accession>
<dbReference type="SUPFAM" id="SSF51735">
    <property type="entry name" value="NAD(P)-binding Rossmann-fold domains"/>
    <property type="match status" value="1"/>
</dbReference>
<evidence type="ECO:0000256" key="2">
    <source>
        <dbReference type="RuleBase" id="RU000363"/>
    </source>
</evidence>
<dbReference type="Gene3D" id="3.40.50.720">
    <property type="entry name" value="NAD(P)-binding Rossmann-like Domain"/>
    <property type="match status" value="1"/>
</dbReference>
<dbReference type="PRINTS" id="PR00081">
    <property type="entry name" value="GDHRDH"/>
</dbReference>
<dbReference type="PANTHER" id="PTHR43157">
    <property type="entry name" value="PHOSPHATIDYLINOSITOL-GLYCAN BIOSYNTHESIS CLASS F PROTEIN-RELATED"/>
    <property type="match status" value="1"/>
</dbReference>
<dbReference type="AlphaFoldDB" id="A0AAU9V0T8"/>
<dbReference type="Pfam" id="PF00106">
    <property type="entry name" value="adh_short"/>
    <property type="match status" value="1"/>
</dbReference>
<dbReference type="EMBL" id="CAKOGL010000028">
    <property type="protein sequence ID" value="CAH2105545.1"/>
    <property type="molecule type" value="Genomic_DNA"/>
</dbReference>
<keyword evidence="1" id="KW-0560">Oxidoreductase</keyword>
<comment type="caution">
    <text evidence="3">The sequence shown here is derived from an EMBL/GenBank/DDBJ whole genome shotgun (WGS) entry which is preliminary data.</text>
</comment>
<organism evidence="3 4">
    <name type="scientific">Euphydryas editha</name>
    <name type="common">Edith's checkerspot</name>
    <dbReference type="NCBI Taxonomy" id="104508"/>
    <lineage>
        <taxon>Eukaryota</taxon>
        <taxon>Metazoa</taxon>
        <taxon>Ecdysozoa</taxon>
        <taxon>Arthropoda</taxon>
        <taxon>Hexapoda</taxon>
        <taxon>Insecta</taxon>
        <taxon>Pterygota</taxon>
        <taxon>Neoptera</taxon>
        <taxon>Endopterygota</taxon>
        <taxon>Lepidoptera</taxon>
        <taxon>Glossata</taxon>
        <taxon>Ditrysia</taxon>
        <taxon>Papilionoidea</taxon>
        <taxon>Nymphalidae</taxon>
        <taxon>Nymphalinae</taxon>
        <taxon>Euphydryas</taxon>
    </lineage>
</organism>
<evidence type="ECO:0000256" key="1">
    <source>
        <dbReference type="ARBA" id="ARBA00023002"/>
    </source>
</evidence>
<dbReference type="GO" id="GO:0016491">
    <property type="term" value="F:oxidoreductase activity"/>
    <property type="evidence" value="ECO:0007669"/>
    <property type="project" value="UniProtKB-KW"/>
</dbReference>
<dbReference type="InterPro" id="IPR036291">
    <property type="entry name" value="NAD(P)-bd_dom_sf"/>
</dbReference>
<reference evidence="3" key="1">
    <citation type="submission" date="2022-03" db="EMBL/GenBank/DDBJ databases">
        <authorList>
            <person name="Tunstrom K."/>
        </authorList>
    </citation>
    <scope>NUCLEOTIDE SEQUENCE</scope>
</reference>
<dbReference type="InterPro" id="IPR002347">
    <property type="entry name" value="SDR_fam"/>
</dbReference>
<protein>
    <submittedName>
        <fullName evidence="3">Uncharacterized protein</fullName>
    </submittedName>
</protein>
<evidence type="ECO:0000313" key="3">
    <source>
        <dbReference type="EMBL" id="CAH2105545.1"/>
    </source>
</evidence>
<keyword evidence="4" id="KW-1185">Reference proteome</keyword>
<proteinExistence type="inferred from homology"/>
<gene>
    <name evidence="3" type="ORF">EEDITHA_LOCUS19790</name>
</gene>